<gene>
    <name evidence="2" type="primary">ppgK</name>
    <name evidence="2" type="ORF">ACFFFR_00375</name>
</gene>
<dbReference type="EC" id="2.7.1.63" evidence="2"/>
<keyword evidence="2" id="KW-0808">Transferase</keyword>
<comment type="similarity">
    <text evidence="1">Belongs to the ROK (NagC/XylR) family.</text>
</comment>
<dbReference type="Pfam" id="PF00480">
    <property type="entry name" value="ROK"/>
    <property type="match status" value="1"/>
</dbReference>
<dbReference type="SUPFAM" id="SSF53067">
    <property type="entry name" value="Actin-like ATPase domain"/>
    <property type="match status" value="1"/>
</dbReference>
<dbReference type="GO" id="GO:0047330">
    <property type="term" value="F:polyphosphate-glucose phosphotransferase activity"/>
    <property type="evidence" value="ECO:0007669"/>
    <property type="project" value="UniProtKB-EC"/>
</dbReference>
<dbReference type="PANTHER" id="PTHR18964">
    <property type="entry name" value="ROK (REPRESSOR, ORF, KINASE) FAMILY"/>
    <property type="match status" value="1"/>
</dbReference>
<protein>
    <submittedName>
        <fullName evidence="2">Polyphosphate--glucose phosphotransferase</fullName>
        <ecNumber evidence="2">2.7.1.63</ecNumber>
    </submittedName>
</protein>
<name>A0ABV6P6T8_9MICC</name>
<sequence>MENRYRIGVDVGGTGAKAGIVDLQLGTIVSERLRYDTPNNAEAIFRTVVRLIQELQRDPRVGQAPVGVAFPSVIKAGTIMTAANIDPATLGRNVAHELAPEITSQLAVLNDADAAALAEVSYGVIRSKPEFRHAESVMVLTLGTGIGSGLIYQNQLIPNFELGHLELDGEVAETRAAASAIERDGLGWAEYANRVNRYLAHVHRLFFPDVFVLGGGVSREAEAFLPHISAQCPVAVAQLRADAGIIGAARAALDRHG</sequence>
<evidence type="ECO:0000313" key="2">
    <source>
        <dbReference type="EMBL" id="MFC0580846.1"/>
    </source>
</evidence>
<dbReference type="EMBL" id="JBHLUB010000001">
    <property type="protein sequence ID" value="MFC0580846.1"/>
    <property type="molecule type" value="Genomic_DNA"/>
</dbReference>
<comment type="caution">
    <text evidence="2">The sequence shown here is derived from an EMBL/GenBank/DDBJ whole genome shotgun (WGS) entry which is preliminary data.</text>
</comment>
<dbReference type="RefSeq" id="WP_377457205.1">
    <property type="nucleotide sequence ID" value="NZ_JBHLUB010000001.1"/>
</dbReference>
<dbReference type="NCBIfam" id="NF045942">
    <property type="entry name" value="PolPhglucPhase"/>
    <property type="match status" value="1"/>
</dbReference>
<proteinExistence type="inferred from homology"/>
<organism evidence="2 3">
    <name type="scientific">Micrococcoides hystricis</name>
    <dbReference type="NCBI Taxonomy" id="1572761"/>
    <lineage>
        <taxon>Bacteria</taxon>
        <taxon>Bacillati</taxon>
        <taxon>Actinomycetota</taxon>
        <taxon>Actinomycetes</taxon>
        <taxon>Micrococcales</taxon>
        <taxon>Micrococcaceae</taxon>
        <taxon>Micrococcoides</taxon>
    </lineage>
</organism>
<dbReference type="InterPro" id="IPR000600">
    <property type="entry name" value="ROK"/>
</dbReference>
<reference evidence="2 3" key="1">
    <citation type="submission" date="2024-09" db="EMBL/GenBank/DDBJ databases">
        <authorList>
            <person name="Sun Q."/>
            <person name="Mori K."/>
        </authorList>
    </citation>
    <scope>NUCLEOTIDE SEQUENCE [LARGE SCALE GENOMIC DNA]</scope>
    <source>
        <strain evidence="2 3">NCAIM B.02604</strain>
    </source>
</reference>
<dbReference type="Gene3D" id="3.30.420.40">
    <property type="match status" value="2"/>
</dbReference>
<evidence type="ECO:0000313" key="3">
    <source>
        <dbReference type="Proteomes" id="UP001589862"/>
    </source>
</evidence>
<accession>A0ABV6P6T8</accession>
<keyword evidence="3" id="KW-1185">Reference proteome</keyword>
<dbReference type="Proteomes" id="UP001589862">
    <property type="component" value="Unassembled WGS sequence"/>
</dbReference>
<evidence type="ECO:0000256" key="1">
    <source>
        <dbReference type="ARBA" id="ARBA00006479"/>
    </source>
</evidence>
<dbReference type="InterPro" id="IPR043129">
    <property type="entry name" value="ATPase_NBD"/>
</dbReference>